<feature type="region of interest" description="Disordered" evidence="8">
    <location>
        <begin position="154"/>
        <end position="202"/>
    </location>
</feature>
<keyword evidence="4" id="KW-0540">Nuclease</keyword>
<evidence type="ECO:0000259" key="9">
    <source>
        <dbReference type="Pfam" id="PF13359"/>
    </source>
</evidence>
<dbReference type="GO" id="GO:0005634">
    <property type="term" value="C:nucleus"/>
    <property type="evidence" value="ECO:0007669"/>
    <property type="project" value="UniProtKB-SubCell"/>
</dbReference>
<feature type="region of interest" description="Disordered" evidence="8">
    <location>
        <begin position="74"/>
        <end position="96"/>
    </location>
</feature>
<dbReference type="EMBL" id="VIEB01000610">
    <property type="protein sequence ID" value="TQD85143.1"/>
    <property type="molecule type" value="Genomic_DNA"/>
</dbReference>
<keyword evidence="7" id="KW-0539">Nucleus</keyword>
<dbReference type="InterPro" id="IPR045249">
    <property type="entry name" value="HARBI1-like"/>
</dbReference>
<comment type="subcellular location">
    <subcellularLocation>
        <location evidence="2">Nucleus</location>
    </subcellularLocation>
</comment>
<feature type="compositionally biased region" description="Polar residues" evidence="8">
    <location>
        <begin position="1"/>
        <end position="10"/>
    </location>
</feature>
<sequence length="557" mass="62405">MSPVQFLQPTSPSPPVHLRTRDSNSHRHFVKHLSDPSKSTPLMEITPFPLLNQEDYTHSYTLFTDMDEFDINGGNHNLKKRRKDDGSNNGIGGGAGAAPGAMSDILASLILLDEEEKQEQESYLVEAQQERLMLEANHRQKTQAMEEYYTDLQQYHSQSDESEQSRAKRSRQSASAAAAAATAAAETSAAGPEASSSATIPGPHRRLWVKDRSKVWWENLGHPDVPEEEFRKAFRMSKGTFDMICAELELAVFKKNTMLREAIPVRQRVAVCIYRLATGEPLREVSKRFGLGISTCHKLVLEVCLAIKTVLMPKFLQWPDEGRMQEIKEEFETISGIPNVAGSMYTTHIPIIAPKVNVAAYFNKRHTERNQKTSYSITVQGVVDPRGVFTDVCIGWPGSMPDEQVLEKSALYQRATRGLLKDVWIIGNAGFPLMDWVLVPYTHQNLTWTQHAFNEKIGEVERVTKDAFAKLKGRWSCLQKRTEVKLQDLPVVLGACCVLHNICAMRNEVLDPEFGFELFDDVVTPVNSLRSAGSVQARDHIAHNLLHHGLAAGTGFL</sequence>
<dbReference type="PANTHER" id="PTHR22930:SF199">
    <property type="entry name" value="PROTEIN ALP1-LIKE"/>
    <property type="match status" value="1"/>
</dbReference>
<evidence type="ECO:0000256" key="2">
    <source>
        <dbReference type="ARBA" id="ARBA00004123"/>
    </source>
</evidence>
<evidence type="ECO:0000256" key="8">
    <source>
        <dbReference type="SAM" id="MobiDB-lite"/>
    </source>
</evidence>
<gene>
    <name evidence="10" type="ORF">C1H46_029317</name>
</gene>
<evidence type="ECO:0000256" key="7">
    <source>
        <dbReference type="ARBA" id="ARBA00023242"/>
    </source>
</evidence>
<accession>A0A540LF91</accession>
<evidence type="ECO:0000256" key="1">
    <source>
        <dbReference type="ARBA" id="ARBA00001968"/>
    </source>
</evidence>
<dbReference type="GO" id="GO:0016787">
    <property type="term" value="F:hydrolase activity"/>
    <property type="evidence" value="ECO:0007669"/>
    <property type="project" value="UniProtKB-KW"/>
</dbReference>
<reference evidence="10 11" key="1">
    <citation type="journal article" date="2019" name="G3 (Bethesda)">
        <title>Sequencing of a Wild Apple (Malus baccata) Genome Unravels the Differences Between Cultivated and Wild Apple Species Regarding Disease Resistance and Cold Tolerance.</title>
        <authorList>
            <person name="Chen X."/>
        </authorList>
    </citation>
    <scope>NUCLEOTIDE SEQUENCE [LARGE SCALE GENOMIC DNA]</scope>
    <source>
        <strain evidence="11">cv. Shandingzi</strain>
        <tissue evidence="10">Leaves</tissue>
    </source>
</reference>
<dbReference type="GO" id="GO:0046872">
    <property type="term" value="F:metal ion binding"/>
    <property type="evidence" value="ECO:0007669"/>
    <property type="project" value="UniProtKB-KW"/>
</dbReference>
<name>A0A540LF91_MALBA</name>
<dbReference type="InterPro" id="IPR027806">
    <property type="entry name" value="HARBI1_dom"/>
</dbReference>
<evidence type="ECO:0000256" key="5">
    <source>
        <dbReference type="ARBA" id="ARBA00022723"/>
    </source>
</evidence>
<protein>
    <recommendedName>
        <fullName evidence="9">DDE Tnp4 domain-containing protein</fullName>
    </recommendedName>
</protein>
<dbReference type="PANTHER" id="PTHR22930">
    <property type="match status" value="1"/>
</dbReference>
<evidence type="ECO:0000256" key="4">
    <source>
        <dbReference type="ARBA" id="ARBA00022722"/>
    </source>
</evidence>
<proteinExistence type="inferred from homology"/>
<dbReference type="AlphaFoldDB" id="A0A540LF91"/>
<feature type="compositionally biased region" description="Low complexity" evidence="8">
    <location>
        <begin position="172"/>
        <end position="199"/>
    </location>
</feature>
<dbReference type="Pfam" id="PF13359">
    <property type="entry name" value="DDE_Tnp_4"/>
    <property type="match status" value="1"/>
</dbReference>
<organism evidence="10 11">
    <name type="scientific">Malus baccata</name>
    <name type="common">Siberian crab apple</name>
    <name type="synonym">Pyrus baccata</name>
    <dbReference type="NCBI Taxonomy" id="106549"/>
    <lineage>
        <taxon>Eukaryota</taxon>
        <taxon>Viridiplantae</taxon>
        <taxon>Streptophyta</taxon>
        <taxon>Embryophyta</taxon>
        <taxon>Tracheophyta</taxon>
        <taxon>Spermatophyta</taxon>
        <taxon>Magnoliopsida</taxon>
        <taxon>eudicotyledons</taxon>
        <taxon>Gunneridae</taxon>
        <taxon>Pentapetalae</taxon>
        <taxon>rosids</taxon>
        <taxon>fabids</taxon>
        <taxon>Rosales</taxon>
        <taxon>Rosaceae</taxon>
        <taxon>Amygdaloideae</taxon>
        <taxon>Maleae</taxon>
        <taxon>Malus</taxon>
    </lineage>
</organism>
<evidence type="ECO:0000313" key="11">
    <source>
        <dbReference type="Proteomes" id="UP000315295"/>
    </source>
</evidence>
<keyword evidence="5" id="KW-0479">Metal-binding</keyword>
<keyword evidence="6" id="KW-0378">Hydrolase</keyword>
<evidence type="ECO:0000256" key="3">
    <source>
        <dbReference type="ARBA" id="ARBA00006958"/>
    </source>
</evidence>
<dbReference type="STRING" id="106549.A0A540LF91"/>
<evidence type="ECO:0000256" key="6">
    <source>
        <dbReference type="ARBA" id="ARBA00022801"/>
    </source>
</evidence>
<feature type="domain" description="DDE Tnp4" evidence="9">
    <location>
        <begin position="345"/>
        <end position="501"/>
    </location>
</feature>
<dbReference type="GO" id="GO:0004518">
    <property type="term" value="F:nuclease activity"/>
    <property type="evidence" value="ECO:0007669"/>
    <property type="project" value="UniProtKB-KW"/>
</dbReference>
<evidence type="ECO:0000313" key="10">
    <source>
        <dbReference type="EMBL" id="TQD85143.1"/>
    </source>
</evidence>
<dbReference type="Proteomes" id="UP000315295">
    <property type="component" value="Unassembled WGS sequence"/>
</dbReference>
<comment type="cofactor">
    <cofactor evidence="1">
        <name>a divalent metal cation</name>
        <dbReference type="ChEBI" id="CHEBI:60240"/>
    </cofactor>
</comment>
<feature type="region of interest" description="Disordered" evidence="8">
    <location>
        <begin position="1"/>
        <end position="40"/>
    </location>
</feature>
<keyword evidence="11" id="KW-1185">Reference proteome</keyword>
<comment type="caution">
    <text evidence="10">The sequence shown here is derived from an EMBL/GenBank/DDBJ whole genome shotgun (WGS) entry which is preliminary data.</text>
</comment>
<comment type="similarity">
    <text evidence="3">Belongs to the HARBI1 family.</text>
</comment>